<dbReference type="AlphaFoldDB" id="A0A8E5HPM2"/>
<organism evidence="2 3">
    <name type="scientific">Ustilaginoidea virens</name>
    <name type="common">Rice false smut fungus</name>
    <name type="synonym">Villosiclava virens</name>
    <dbReference type="NCBI Taxonomy" id="1159556"/>
    <lineage>
        <taxon>Eukaryota</taxon>
        <taxon>Fungi</taxon>
        <taxon>Dikarya</taxon>
        <taxon>Ascomycota</taxon>
        <taxon>Pezizomycotina</taxon>
        <taxon>Sordariomycetes</taxon>
        <taxon>Hypocreomycetidae</taxon>
        <taxon>Hypocreales</taxon>
        <taxon>Clavicipitaceae</taxon>
        <taxon>Ustilaginoidea</taxon>
    </lineage>
</organism>
<evidence type="ECO:0000313" key="3">
    <source>
        <dbReference type="Proteomes" id="UP000027002"/>
    </source>
</evidence>
<feature type="chain" id="PRO_5034015044" description="WSC domain-containing protein" evidence="1">
    <location>
        <begin position="25"/>
        <end position="148"/>
    </location>
</feature>
<dbReference type="EMBL" id="CP072754">
    <property type="protein sequence ID" value="QUC19065.1"/>
    <property type="molecule type" value="Genomic_DNA"/>
</dbReference>
<dbReference type="GeneID" id="66064084"/>
<accession>A0A8E5HPM2</accession>
<evidence type="ECO:0008006" key="4">
    <source>
        <dbReference type="Google" id="ProtNLM"/>
    </source>
</evidence>
<protein>
    <recommendedName>
        <fullName evidence="4">WSC domain-containing protein</fullName>
    </recommendedName>
</protein>
<keyword evidence="1" id="KW-0732">Signal</keyword>
<evidence type="ECO:0000313" key="2">
    <source>
        <dbReference type="EMBL" id="QUC19065.1"/>
    </source>
</evidence>
<evidence type="ECO:0000256" key="1">
    <source>
        <dbReference type="SAM" id="SignalP"/>
    </source>
</evidence>
<gene>
    <name evidence="2" type="ORF">UV8b_03306</name>
</gene>
<feature type="signal peptide" evidence="1">
    <location>
        <begin position="1"/>
        <end position="24"/>
    </location>
</feature>
<proteinExistence type="predicted"/>
<reference evidence="2" key="1">
    <citation type="submission" date="2020-03" db="EMBL/GenBank/DDBJ databases">
        <title>A mixture of massive structural variations and highly conserved coding sequences in Ustilaginoidea virens genome.</title>
        <authorList>
            <person name="Zhang K."/>
            <person name="Zhao Z."/>
            <person name="Zhang Z."/>
            <person name="Li Y."/>
            <person name="Hsiang T."/>
            <person name="Sun W."/>
        </authorList>
    </citation>
    <scope>NUCLEOTIDE SEQUENCE</scope>
    <source>
        <strain evidence="2">UV-8b</strain>
    </source>
</reference>
<dbReference type="KEGG" id="uvi:66064084"/>
<sequence length="148" mass="15416">MGWATRRLLVLLKVQALWAGGTRGDDVCSGDVIVNLLPLQTGAYVTVTQPLPGTATAGTTITIPPSGTVLGSVIIQTPTTTSPSQGCDLPNTLPGFQLYGCAISAAGFPGFVKISTDKAMDLGKCAAMCTTRFIGVYNRQVVNIVRTQ</sequence>
<dbReference type="OrthoDB" id="2019572at2759"/>
<dbReference type="RefSeq" id="XP_042996738.1">
    <property type="nucleotide sequence ID" value="XM_043140804.1"/>
</dbReference>
<name>A0A8E5HPM2_USTVR</name>
<dbReference type="Proteomes" id="UP000027002">
    <property type="component" value="Chromosome 2"/>
</dbReference>
<keyword evidence="3" id="KW-1185">Reference proteome</keyword>